<accession>A0A438C0A3</accession>
<dbReference type="EMBL" id="QGNW01002586">
    <property type="protein sequence ID" value="RVW16635.1"/>
    <property type="molecule type" value="Genomic_DNA"/>
</dbReference>
<dbReference type="Pfam" id="PF13460">
    <property type="entry name" value="NAD_binding_10"/>
    <property type="match status" value="1"/>
</dbReference>
<organism evidence="3 4">
    <name type="scientific">Vitis vinifera</name>
    <name type="common">Grape</name>
    <dbReference type="NCBI Taxonomy" id="29760"/>
    <lineage>
        <taxon>Eukaryota</taxon>
        <taxon>Viridiplantae</taxon>
        <taxon>Streptophyta</taxon>
        <taxon>Embryophyta</taxon>
        <taxon>Tracheophyta</taxon>
        <taxon>Spermatophyta</taxon>
        <taxon>Magnoliopsida</taxon>
        <taxon>eudicotyledons</taxon>
        <taxon>Gunneridae</taxon>
        <taxon>Pentapetalae</taxon>
        <taxon>rosids</taxon>
        <taxon>Vitales</taxon>
        <taxon>Vitaceae</taxon>
        <taxon>Viteae</taxon>
        <taxon>Vitis</taxon>
    </lineage>
</organism>
<dbReference type="AlphaFoldDB" id="A0A438C0A3"/>
<evidence type="ECO:0000313" key="3">
    <source>
        <dbReference type="EMBL" id="RVW16635.1"/>
    </source>
</evidence>
<evidence type="ECO:0000313" key="4">
    <source>
        <dbReference type="Proteomes" id="UP000288805"/>
    </source>
</evidence>
<dbReference type="Proteomes" id="UP000288805">
    <property type="component" value="Unassembled WGS sequence"/>
</dbReference>
<keyword evidence="1" id="KW-0472">Membrane</keyword>
<keyword evidence="1" id="KW-0812">Transmembrane</keyword>
<comment type="caution">
    <text evidence="3">The sequence shown here is derived from an EMBL/GenBank/DDBJ whole genome shotgun (WGS) entry which is preliminary data.</text>
</comment>
<sequence>MCGEWRGKRKEYHGQSSASLQKHYSLTLHNHYRHHRPPLPAVLFSTKRRRSHSLYSTQMEGSEITEEVEVTVKKTIFVAGATGNSGKRIVEQLLAKGFAVKAGVRDLDKAKTTFPGGNPSLQIVKADVTEGSVKLAEAIGDDSDAVICATGFQRSWDLLAPWKESSNDHLPNQSLLQCIARIRTLSGLNVWENFHGVDNFGTVNLVEACRKLGVNRFILISSILVNGAAMGQILNPAYIFLNAFGLILIAKLQAEQYIRKSGINYTIIRPGGLRNDPPTGNIVMEPEDTLSEGTISRDHVAEVAVEALVHPEASYKVVEIVSRTDAPKRSFKDLFASIKQR</sequence>
<feature type="domain" description="NAD(P)-binding" evidence="2">
    <location>
        <begin position="80"/>
        <end position="311"/>
    </location>
</feature>
<protein>
    <submittedName>
        <fullName evidence="3">Uncharacterized protein, chloroplastic</fullName>
    </submittedName>
</protein>
<dbReference type="CDD" id="cd05243">
    <property type="entry name" value="SDR_a5"/>
    <property type="match status" value="1"/>
</dbReference>
<feature type="transmembrane region" description="Helical" evidence="1">
    <location>
        <begin position="237"/>
        <end position="254"/>
    </location>
</feature>
<dbReference type="InterPro" id="IPR036291">
    <property type="entry name" value="NAD(P)-bd_dom_sf"/>
</dbReference>
<proteinExistence type="predicted"/>
<dbReference type="PANTHER" id="PTHR15020:SF11">
    <property type="entry name" value="OS06G0360300 PROTEIN"/>
    <property type="match status" value="1"/>
</dbReference>
<reference evidence="3 4" key="1">
    <citation type="journal article" date="2018" name="PLoS Genet.">
        <title>Population sequencing reveals clonal diversity and ancestral inbreeding in the grapevine cultivar Chardonnay.</title>
        <authorList>
            <person name="Roach M.J."/>
            <person name="Johnson D.L."/>
            <person name="Bohlmann J."/>
            <person name="van Vuuren H.J."/>
            <person name="Jones S.J."/>
            <person name="Pretorius I.S."/>
            <person name="Schmidt S.A."/>
            <person name="Borneman A.R."/>
        </authorList>
    </citation>
    <scope>NUCLEOTIDE SEQUENCE [LARGE SCALE GENOMIC DNA]</scope>
    <source>
        <strain evidence="4">cv. Chardonnay</strain>
        <tissue evidence="3">Leaf</tissue>
    </source>
</reference>
<dbReference type="SUPFAM" id="SSF51735">
    <property type="entry name" value="NAD(P)-binding Rossmann-fold domains"/>
    <property type="match status" value="1"/>
</dbReference>
<gene>
    <name evidence="3" type="primary">VvCHDh001137_0</name>
    <name evidence="3" type="ORF">CK203_080866</name>
</gene>
<evidence type="ECO:0000256" key="1">
    <source>
        <dbReference type="SAM" id="Phobius"/>
    </source>
</evidence>
<name>A0A438C0A3_VITVI</name>
<dbReference type="Gene3D" id="3.40.50.720">
    <property type="entry name" value="NAD(P)-binding Rossmann-like Domain"/>
    <property type="match status" value="1"/>
</dbReference>
<dbReference type="InterPro" id="IPR016040">
    <property type="entry name" value="NAD(P)-bd_dom"/>
</dbReference>
<keyword evidence="1" id="KW-1133">Transmembrane helix</keyword>
<evidence type="ECO:0000259" key="2">
    <source>
        <dbReference type="Pfam" id="PF13460"/>
    </source>
</evidence>
<dbReference type="PANTHER" id="PTHR15020">
    <property type="entry name" value="FLAVIN REDUCTASE-RELATED"/>
    <property type="match status" value="1"/>
</dbReference>